<organism evidence="4 5">
    <name type="scientific">Monascus purpureus</name>
    <name type="common">Red mold</name>
    <name type="synonym">Monascus anka</name>
    <dbReference type="NCBI Taxonomy" id="5098"/>
    <lineage>
        <taxon>Eukaryota</taxon>
        <taxon>Fungi</taxon>
        <taxon>Dikarya</taxon>
        <taxon>Ascomycota</taxon>
        <taxon>Pezizomycotina</taxon>
        <taxon>Eurotiomycetes</taxon>
        <taxon>Eurotiomycetidae</taxon>
        <taxon>Eurotiales</taxon>
        <taxon>Aspergillaceae</taxon>
        <taxon>Monascus</taxon>
    </lineage>
</organism>
<dbReference type="InterPro" id="IPR053025">
    <property type="entry name" value="Mito_ATP_Synthase-Asso"/>
</dbReference>
<accession>A0A507QPF7</accession>
<evidence type="ECO:0000313" key="4">
    <source>
        <dbReference type="EMBL" id="TQB69703.1"/>
    </source>
</evidence>
<feature type="domain" description="J" evidence="3">
    <location>
        <begin position="41"/>
        <end position="121"/>
    </location>
</feature>
<keyword evidence="2" id="KW-0812">Transmembrane</keyword>
<feature type="region of interest" description="Disordered" evidence="1">
    <location>
        <begin position="120"/>
        <end position="216"/>
    </location>
</feature>
<dbReference type="STRING" id="5098.A0A507QPF7"/>
<sequence>MPPRLKTFAQLRNSIAVTHYNQRQHAFSSSSDRSASAREPTLYEVLDVPVTATTSEIKKYLTSSLYNIETNSNRQFYSLSLRHHPDRNPRDPTATSRFARISSAYHILSNEAKRRTYDRDHGIHSSLPSTHSSAHPMGSYSSYSANLHTKQGASYAGSRPASGLSKRRSAFRGPPPSFYRHGGYGRTGRTASSANGYGHAQGAGRGGAARGATSDPEDATAFVDRNPVSHFNARGHFRTQSAEDERREARRARARRVSAEEMMRTGGHSGLRFVAVCAILVGTGLVTALFPGAR</sequence>
<keyword evidence="2" id="KW-0472">Membrane</keyword>
<comment type="caution">
    <text evidence="4">The sequence shown here is derived from an EMBL/GenBank/DDBJ whole genome shotgun (WGS) entry which is preliminary data.</text>
</comment>
<dbReference type="InterPro" id="IPR001623">
    <property type="entry name" value="DnaJ_domain"/>
</dbReference>
<feature type="region of interest" description="Disordered" evidence="1">
    <location>
        <begin position="239"/>
        <end position="261"/>
    </location>
</feature>
<dbReference type="PANTHER" id="PTHR44873">
    <property type="entry name" value="DNAJ HOMOLOG SUBFAMILY C MEMBER 30, MITOCHONDRIAL"/>
    <property type="match status" value="1"/>
</dbReference>
<evidence type="ECO:0000256" key="2">
    <source>
        <dbReference type="SAM" id="Phobius"/>
    </source>
</evidence>
<feature type="transmembrane region" description="Helical" evidence="2">
    <location>
        <begin position="271"/>
        <end position="290"/>
    </location>
</feature>
<evidence type="ECO:0000259" key="3">
    <source>
        <dbReference type="PROSITE" id="PS50076"/>
    </source>
</evidence>
<protein>
    <recommendedName>
        <fullName evidence="3">J domain-containing protein</fullName>
    </recommendedName>
</protein>
<dbReference type="AlphaFoldDB" id="A0A507QPF7"/>
<dbReference type="SMART" id="SM00271">
    <property type="entry name" value="DnaJ"/>
    <property type="match status" value="1"/>
</dbReference>
<dbReference type="Pfam" id="PF00226">
    <property type="entry name" value="DnaJ"/>
    <property type="match status" value="1"/>
</dbReference>
<dbReference type="EMBL" id="VIFY01000140">
    <property type="protein sequence ID" value="TQB69703.1"/>
    <property type="molecule type" value="Genomic_DNA"/>
</dbReference>
<dbReference type="PANTHER" id="PTHR44873:SF1">
    <property type="entry name" value="DNAJ HOMOLOG SUBFAMILY C MEMBER 30, MITOCHONDRIAL"/>
    <property type="match status" value="1"/>
</dbReference>
<dbReference type="CDD" id="cd06257">
    <property type="entry name" value="DnaJ"/>
    <property type="match status" value="1"/>
</dbReference>
<keyword evidence="5" id="KW-1185">Reference proteome</keyword>
<dbReference type="PROSITE" id="PS50076">
    <property type="entry name" value="DNAJ_2"/>
    <property type="match status" value="1"/>
</dbReference>
<dbReference type="InterPro" id="IPR036869">
    <property type="entry name" value="J_dom_sf"/>
</dbReference>
<reference evidence="4 5" key="1">
    <citation type="submission" date="2019-06" db="EMBL/GenBank/DDBJ databases">
        <title>Wine fermentation using esterase from Monascus purpureus.</title>
        <authorList>
            <person name="Geng C."/>
            <person name="Zhang Y."/>
        </authorList>
    </citation>
    <scope>NUCLEOTIDE SEQUENCE [LARGE SCALE GENOMIC DNA]</scope>
    <source>
        <strain evidence="4">HQ1</strain>
    </source>
</reference>
<evidence type="ECO:0000256" key="1">
    <source>
        <dbReference type="SAM" id="MobiDB-lite"/>
    </source>
</evidence>
<dbReference type="Gene3D" id="1.10.287.110">
    <property type="entry name" value="DnaJ domain"/>
    <property type="match status" value="1"/>
</dbReference>
<dbReference type="SUPFAM" id="SSF46565">
    <property type="entry name" value="Chaperone J-domain"/>
    <property type="match status" value="1"/>
</dbReference>
<gene>
    <name evidence="4" type="ORF">MPDQ_001521</name>
</gene>
<evidence type="ECO:0000313" key="5">
    <source>
        <dbReference type="Proteomes" id="UP000319663"/>
    </source>
</evidence>
<dbReference type="Proteomes" id="UP000319663">
    <property type="component" value="Unassembled WGS sequence"/>
</dbReference>
<feature type="compositionally biased region" description="Polar residues" evidence="1">
    <location>
        <begin position="126"/>
        <end position="152"/>
    </location>
</feature>
<name>A0A507QPF7_MONPU</name>
<proteinExistence type="predicted"/>
<feature type="compositionally biased region" description="Gly residues" evidence="1">
    <location>
        <begin position="199"/>
        <end position="209"/>
    </location>
</feature>
<dbReference type="PRINTS" id="PR00625">
    <property type="entry name" value="JDOMAIN"/>
</dbReference>
<keyword evidence="2" id="KW-1133">Transmembrane helix</keyword>